<comment type="caution">
    <text evidence="1">The sequence shown here is derived from an EMBL/GenBank/DDBJ whole genome shotgun (WGS) entry which is preliminary data.</text>
</comment>
<protein>
    <submittedName>
        <fullName evidence="1">Uncharacterized protein</fullName>
    </submittedName>
</protein>
<name>A0ABT0WHL6_9BACI</name>
<dbReference type="Proteomes" id="UP001523262">
    <property type="component" value="Unassembled WGS sequence"/>
</dbReference>
<keyword evidence="2" id="KW-1185">Reference proteome</keyword>
<evidence type="ECO:0000313" key="1">
    <source>
        <dbReference type="EMBL" id="MCM2535815.1"/>
    </source>
</evidence>
<gene>
    <name evidence="1" type="ORF">NDK43_30460</name>
</gene>
<accession>A0ABT0WHL6</accession>
<sequence length="46" mass="5094">MERNSGRVLLVAVATGEKIATQVTPYEPHCLMVLICLYIETEGCLK</sequence>
<evidence type="ECO:0000313" key="2">
    <source>
        <dbReference type="Proteomes" id="UP001523262"/>
    </source>
</evidence>
<proteinExistence type="predicted"/>
<organism evidence="1 2">
    <name type="scientific">Neobacillus pocheonensis</name>
    <dbReference type="NCBI Taxonomy" id="363869"/>
    <lineage>
        <taxon>Bacteria</taxon>
        <taxon>Bacillati</taxon>
        <taxon>Bacillota</taxon>
        <taxon>Bacilli</taxon>
        <taxon>Bacillales</taxon>
        <taxon>Bacillaceae</taxon>
        <taxon>Neobacillus</taxon>
    </lineage>
</organism>
<dbReference type="EMBL" id="JAMQCR010000003">
    <property type="protein sequence ID" value="MCM2535815.1"/>
    <property type="molecule type" value="Genomic_DNA"/>
</dbReference>
<reference evidence="1 2" key="1">
    <citation type="submission" date="2022-06" db="EMBL/GenBank/DDBJ databases">
        <authorList>
            <person name="Jeon C.O."/>
        </authorList>
    </citation>
    <scope>NUCLEOTIDE SEQUENCE [LARGE SCALE GENOMIC DNA]</scope>
    <source>
        <strain evidence="1 2">KCTC 13943</strain>
    </source>
</reference>